<dbReference type="EMBL" id="JACHIV010000001">
    <property type="protein sequence ID" value="MBB5070545.1"/>
    <property type="molecule type" value="Genomic_DNA"/>
</dbReference>
<reference evidence="1 2" key="1">
    <citation type="submission" date="2020-08" db="EMBL/GenBank/DDBJ databases">
        <title>Sequencing the genomes of 1000 actinobacteria strains.</title>
        <authorList>
            <person name="Klenk H.-P."/>
        </authorList>
    </citation>
    <scope>NUCLEOTIDE SEQUENCE [LARGE SCALE GENOMIC DNA]</scope>
    <source>
        <strain evidence="1 2">DSM 45582</strain>
    </source>
</reference>
<dbReference type="AlphaFoldDB" id="A0A840NKJ0"/>
<accession>A0A840NKJ0</accession>
<evidence type="ECO:0000313" key="2">
    <source>
        <dbReference type="Proteomes" id="UP000580474"/>
    </source>
</evidence>
<name>A0A840NKJ0_9PSEU</name>
<keyword evidence="2" id="KW-1185">Reference proteome</keyword>
<organism evidence="1 2">
    <name type="scientific">Saccharopolyspora gloriosae</name>
    <dbReference type="NCBI Taxonomy" id="455344"/>
    <lineage>
        <taxon>Bacteria</taxon>
        <taxon>Bacillati</taxon>
        <taxon>Actinomycetota</taxon>
        <taxon>Actinomycetes</taxon>
        <taxon>Pseudonocardiales</taxon>
        <taxon>Pseudonocardiaceae</taxon>
        <taxon>Saccharopolyspora</taxon>
    </lineage>
</organism>
<comment type="caution">
    <text evidence="1">The sequence shown here is derived from an EMBL/GenBank/DDBJ whole genome shotgun (WGS) entry which is preliminary data.</text>
</comment>
<evidence type="ECO:0008006" key="3">
    <source>
        <dbReference type="Google" id="ProtNLM"/>
    </source>
</evidence>
<evidence type="ECO:0000313" key="1">
    <source>
        <dbReference type="EMBL" id="MBB5070545.1"/>
    </source>
</evidence>
<dbReference type="Proteomes" id="UP000580474">
    <property type="component" value="Unassembled WGS sequence"/>
</dbReference>
<proteinExistence type="predicted"/>
<dbReference type="RefSeq" id="WP_184480200.1">
    <property type="nucleotide sequence ID" value="NZ_JACHIV010000001.1"/>
</dbReference>
<sequence length="160" mass="17607">MRGNIRQRRFPPEFRIEPAAVAAEPAPSTAAPVVAPEQAVEPQAVVDLTDPVLAEVVTHLWRTTRKVLGDGTEPDRSRRPGVRHLRAAWEALAAAGIEAHDHDRLDFDPGMALDVSAYEPRPGITREVVVETVRPSVYRADRCIQVGQVIVGRPKGDNER</sequence>
<protein>
    <recommendedName>
        <fullName evidence="3">GrpE protein</fullName>
    </recommendedName>
</protein>
<gene>
    <name evidence="1" type="ORF">BJ969_003633</name>
</gene>